<dbReference type="InterPro" id="IPR017927">
    <property type="entry name" value="FAD-bd_FR_type"/>
</dbReference>
<feature type="transmembrane region" description="Helical" evidence="9">
    <location>
        <begin position="763"/>
        <end position="786"/>
    </location>
</feature>
<dbReference type="Pfam" id="PF13499">
    <property type="entry name" value="EF-hand_7"/>
    <property type="match status" value="1"/>
</dbReference>
<dbReference type="GO" id="GO:0016175">
    <property type="term" value="F:superoxide-generating NAD(P)H oxidase activity"/>
    <property type="evidence" value="ECO:0007669"/>
    <property type="project" value="TreeGrafter"/>
</dbReference>
<keyword evidence="2 9" id="KW-0812">Transmembrane</keyword>
<feature type="compositionally biased region" description="Basic and acidic residues" evidence="8">
    <location>
        <begin position="159"/>
        <end position="173"/>
    </location>
</feature>
<comment type="subcellular location">
    <subcellularLocation>
        <location evidence="1">Membrane</location>
        <topology evidence="1">Multi-pass membrane protein</topology>
    </subcellularLocation>
</comment>
<feature type="region of interest" description="Disordered" evidence="8">
    <location>
        <begin position="45"/>
        <end position="67"/>
    </location>
</feature>
<feature type="compositionally biased region" description="Basic and acidic residues" evidence="8">
    <location>
        <begin position="180"/>
        <end position="194"/>
    </location>
</feature>
<evidence type="ECO:0000256" key="1">
    <source>
        <dbReference type="ARBA" id="ARBA00004141"/>
    </source>
</evidence>
<feature type="compositionally biased region" description="Basic and acidic residues" evidence="8">
    <location>
        <begin position="234"/>
        <end position="256"/>
    </location>
</feature>
<feature type="domain" description="FAD-binding FR-type" evidence="11">
    <location>
        <begin position="965"/>
        <end position="1083"/>
    </location>
</feature>
<evidence type="ECO:0000256" key="7">
    <source>
        <dbReference type="SAM" id="Coils"/>
    </source>
</evidence>
<keyword evidence="4 9" id="KW-1133">Transmembrane helix</keyword>
<evidence type="ECO:0000259" key="10">
    <source>
        <dbReference type="PROSITE" id="PS50222"/>
    </source>
</evidence>
<feature type="compositionally biased region" description="Low complexity" evidence="8">
    <location>
        <begin position="1084"/>
        <end position="1104"/>
    </location>
</feature>
<dbReference type="InterPro" id="IPR017938">
    <property type="entry name" value="Riboflavin_synthase-like_b-brl"/>
</dbReference>
<dbReference type="SUPFAM" id="SSF63380">
    <property type="entry name" value="Riboflavin synthase domain-like"/>
    <property type="match status" value="1"/>
</dbReference>
<dbReference type="CDD" id="cd06186">
    <property type="entry name" value="NOX_Duox_like_FAD_NADP"/>
    <property type="match status" value="1"/>
</dbReference>
<feature type="domain" description="EF-hand" evidence="10">
    <location>
        <begin position="527"/>
        <end position="562"/>
    </location>
</feature>
<keyword evidence="3" id="KW-0106">Calcium</keyword>
<evidence type="ECO:0000256" key="8">
    <source>
        <dbReference type="SAM" id="MobiDB-lite"/>
    </source>
</evidence>
<proteinExistence type="predicted"/>
<evidence type="ECO:0000256" key="2">
    <source>
        <dbReference type="ARBA" id="ARBA00022692"/>
    </source>
</evidence>
<evidence type="ECO:0000259" key="11">
    <source>
        <dbReference type="PROSITE" id="PS51384"/>
    </source>
</evidence>
<dbReference type="PROSITE" id="PS00018">
    <property type="entry name" value="EF_HAND_1"/>
    <property type="match status" value="2"/>
</dbReference>
<evidence type="ECO:0000256" key="3">
    <source>
        <dbReference type="ARBA" id="ARBA00022837"/>
    </source>
</evidence>
<dbReference type="PANTHER" id="PTHR11972">
    <property type="entry name" value="NADPH OXIDASE"/>
    <property type="match status" value="1"/>
</dbReference>
<feature type="compositionally biased region" description="Polar residues" evidence="8">
    <location>
        <begin position="384"/>
        <end position="403"/>
    </location>
</feature>
<dbReference type="Pfam" id="PF08022">
    <property type="entry name" value="FAD_binding_8"/>
    <property type="match status" value="1"/>
</dbReference>
<feature type="compositionally biased region" description="Polar residues" evidence="8">
    <location>
        <begin position="264"/>
        <end position="274"/>
    </location>
</feature>
<dbReference type="GO" id="GO:0043020">
    <property type="term" value="C:NADPH oxidase complex"/>
    <property type="evidence" value="ECO:0007669"/>
    <property type="project" value="TreeGrafter"/>
</dbReference>
<dbReference type="AlphaFoldDB" id="A0A8D8QDM6"/>
<dbReference type="PROSITE" id="PS50222">
    <property type="entry name" value="EF_HAND_2"/>
    <property type="match status" value="3"/>
</dbReference>
<dbReference type="Gene3D" id="1.10.238.10">
    <property type="entry name" value="EF-hand"/>
    <property type="match status" value="2"/>
</dbReference>
<feature type="region of interest" description="Disordered" evidence="8">
    <location>
        <begin position="309"/>
        <end position="405"/>
    </location>
</feature>
<reference evidence="12" key="1">
    <citation type="submission" date="2021-05" db="EMBL/GenBank/DDBJ databases">
        <authorList>
            <person name="Alioto T."/>
            <person name="Alioto T."/>
            <person name="Gomez Garrido J."/>
        </authorList>
    </citation>
    <scope>NUCLEOTIDE SEQUENCE</scope>
</reference>
<dbReference type="Pfam" id="PF01794">
    <property type="entry name" value="Ferric_reduct"/>
    <property type="match status" value="1"/>
</dbReference>
<feature type="transmembrane region" description="Helical" evidence="9">
    <location>
        <begin position="889"/>
        <end position="917"/>
    </location>
</feature>
<dbReference type="InterPro" id="IPR002048">
    <property type="entry name" value="EF_hand_dom"/>
</dbReference>
<feature type="domain" description="EF-hand" evidence="10">
    <location>
        <begin position="602"/>
        <end position="637"/>
    </location>
</feature>
<feature type="transmembrane region" description="Helical" evidence="9">
    <location>
        <begin position="846"/>
        <end position="869"/>
    </location>
</feature>
<dbReference type="InterPro" id="IPR011992">
    <property type="entry name" value="EF-hand-dom_pair"/>
</dbReference>
<dbReference type="GO" id="GO:0005509">
    <property type="term" value="F:calcium ion binding"/>
    <property type="evidence" value="ECO:0007669"/>
    <property type="project" value="InterPro"/>
</dbReference>
<keyword evidence="6 9" id="KW-0472">Membrane</keyword>
<feature type="domain" description="EF-hand" evidence="10">
    <location>
        <begin position="638"/>
        <end position="673"/>
    </location>
</feature>
<keyword evidence="5" id="KW-0560">Oxidoreductase</keyword>
<dbReference type="SMART" id="SM00054">
    <property type="entry name" value="EFh"/>
    <property type="match status" value="5"/>
</dbReference>
<keyword evidence="7" id="KW-0175">Coiled coil</keyword>
<feature type="coiled-coil region" evidence="7">
    <location>
        <begin position="132"/>
        <end position="159"/>
    </location>
</feature>
<feature type="compositionally biased region" description="Low complexity" evidence="8">
    <location>
        <begin position="219"/>
        <end position="233"/>
    </location>
</feature>
<dbReference type="Pfam" id="PF00036">
    <property type="entry name" value="EF-hand_1"/>
    <property type="match status" value="1"/>
</dbReference>
<dbReference type="FunFam" id="1.10.238.10:FF:000258">
    <property type="entry name" value="NADPH oxidase, isoform B"/>
    <property type="match status" value="1"/>
</dbReference>
<dbReference type="SUPFAM" id="SSF47473">
    <property type="entry name" value="EF-hand"/>
    <property type="match status" value="2"/>
</dbReference>
<evidence type="ECO:0000313" key="12">
    <source>
        <dbReference type="EMBL" id="CAG6629800.1"/>
    </source>
</evidence>
<evidence type="ECO:0000256" key="5">
    <source>
        <dbReference type="ARBA" id="ARBA00023002"/>
    </source>
</evidence>
<dbReference type="InterPro" id="IPR013112">
    <property type="entry name" value="FAD-bd_8"/>
</dbReference>
<dbReference type="InterPro" id="IPR050369">
    <property type="entry name" value="RBOH/FRE"/>
</dbReference>
<accession>A0A8D8QDM6</accession>
<dbReference type="EMBL" id="HBUF01071832">
    <property type="protein sequence ID" value="CAG6629800.1"/>
    <property type="molecule type" value="Transcribed_RNA"/>
</dbReference>
<dbReference type="GO" id="GO:0042554">
    <property type="term" value="P:superoxide anion generation"/>
    <property type="evidence" value="ECO:0007669"/>
    <property type="project" value="TreeGrafter"/>
</dbReference>
<feature type="region of interest" description="Disordered" evidence="8">
    <location>
        <begin position="159"/>
        <end position="274"/>
    </location>
</feature>
<name>A0A8D8QDM6_9HEMI</name>
<organism evidence="12">
    <name type="scientific">Cacopsylla melanoneura</name>
    <dbReference type="NCBI Taxonomy" id="428564"/>
    <lineage>
        <taxon>Eukaryota</taxon>
        <taxon>Metazoa</taxon>
        <taxon>Ecdysozoa</taxon>
        <taxon>Arthropoda</taxon>
        <taxon>Hexapoda</taxon>
        <taxon>Insecta</taxon>
        <taxon>Pterygota</taxon>
        <taxon>Neoptera</taxon>
        <taxon>Paraneoptera</taxon>
        <taxon>Hemiptera</taxon>
        <taxon>Sternorrhyncha</taxon>
        <taxon>Psylloidea</taxon>
        <taxon>Psyllidae</taxon>
        <taxon>Psyllinae</taxon>
        <taxon>Cacopsylla</taxon>
    </lineage>
</organism>
<dbReference type="InterPro" id="IPR018247">
    <property type="entry name" value="EF_Hand_1_Ca_BS"/>
</dbReference>
<dbReference type="GO" id="GO:0006952">
    <property type="term" value="P:defense response"/>
    <property type="evidence" value="ECO:0007669"/>
    <property type="project" value="TreeGrafter"/>
</dbReference>
<feature type="compositionally biased region" description="Basic and acidic residues" evidence="8">
    <location>
        <begin position="203"/>
        <end position="218"/>
    </location>
</feature>
<dbReference type="SFLD" id="SFLDG01169">
    <property type="entry name" value="NADPH_oxidase_subgroup_(NOX)"/>
    <property type="match status" value="1"/>
</dbReference>
<dbReference type="FunFam" id="2.40.30.10:FF:000056">
    <property type="entry name" value="NADPH oxidase 5"/>
    <property type="match status" value="1"/>
</dbReference>
<dbReference type="PANTHER" id="PTHR11972:SF58">
    <property type="entry name" value="NADPH OXIDASE 5"/>
    <property type="match status" value="1"/>
</dbReference>
<evidence type="ECO:0000256" key="4">
    <source>
        <dbReference type="ARBA" id="ARBA00022989"/>
    </source>
</evidence>
<evidence type="ECO:0000256" key="6">
    <source>
        <dbReference type="ARBA" id="ARBA00023136"/>
    </source>
</evidence>
<feature type="region of interest" description="Disordered" evidence="8">
    <location>
        <begin position="1069"/>
        <end position="1139"/>
    </location>
</feature>
<feature type="transmembrane region" description="Helical" evidence="9">
    <location>
        <begin position="929"/>
        <end position="945"/>
    </location>
</feature>
<dbReference type="PROSITE" id="PS51384">
    <property type="entry name" value="FAD_FR"/>
    <property type="match status" value="1"/>
</dbReference>
<dbReference type="CDD" id="cd00051">
    <property type="entry name" value="EFh"/>
    <property type="match status" value="2"/>
</dbReference>
<feature type="transmembrane region" description="Helical" evidence="9">
    <location>
        <begin position="792"/>
        <end position="816"/>
    </location>
</feature>
<sequence length="1181" mass="133845">MSSDPRKELQMESFLKNEREFVEHQDKYERGTSEVIDRIKEEEEEELERKLSATQGGQRRPSIIDELLDKRDSRKASVISNKSEILKELTKPAMSAKKYSLTDEQVEQFQDVLLNNDIVIQSNDTKMDLVISKDKRNSIDSINSNIEEIERKMSINEEMERKKSISKEYERRKSISMSVNERRNSTASGSDRRSSGASSSSQSDRKSSGASESSDRRNSGASSVSGSGASQSSSERKNSDENRRVSFEMDNVDKNGKRTPLTGKLSTGSDAETASVKSLVDEFNENANASRKSTTKKFQVETGVLTANMDRKHGSVSNLSQQNSSSLENMVDKSPRPSLNETRPNLSETNGVQGTLNPIKKLTHPNNDTSKKFVDIPPPKSPILGSSSTFPKPLTASGSSPVPSKTALVLKPRPISSMEEESLRERARIRLLRQIAEYLESVDGVGAKFNKESFRRVFLNKELLSRLFTVFDQDKDLVLVQEDWIEYLKERLIDEKQIDLAEQLESVAFVLCGEDHISLDKFCQIFQAKGIVDKVFRLVDQDADGLVTPRQIMELLATVSNSRPRSGFDKGNLEWLEQLFRQTVGDEKEICRDDFKKILITKNPFFTERVFQIFDKDNSGAISLQEFIDAMHQFAGQSPDDKIKFLFRVYDLDGDGLIQHKELQHVMRACMEENGMQFSEDQIDHLTMALFEDADSENRGAITYESLKNQLEKHGGLLENLSISIDRWLVPPKPKKLANQSRLAKLIALRPYQLTLPYIKNNYVYLGFMLVYLLVNAVLFGSRMYAFRKSNYYVIFARACGQCLNFNCMFVLVLMLRHCITFLRTRGFSVCLPLDQHIYFHKMTGFFIFGYSVLHTVMHLLNFSLNVLGDGVINKRGLSLTEWLFTSRPGLFGLISGWANPTGVCLIIILTIMFICSQTFVRKSGSFEVFYWTHLLYVPFWVLLILHCPNFWKWVIIPGIIYTCERIFRFTIMRCKRGKTYISSGLLLPSKVTHLVIKRPQHFDFHPGDYVFVNIPAIAQYEWHPFTISSAPEQEGYMWLHIRGVGEWTNRLYDYFEKEQDKLHNLDETLPLVNTPSVTPPTPTGVSPPMTPSGVGPGSVQSVGSEKESNPIRRIHKTLERTFSGKGLAGGKAGSAPSSVDANIRGKMVVFKNHHGSGTGYTNESFCSLPEDFKMANHGGE</sequence>
<dbReference type="Gene3D" id="2.40.30.10">
    <property type="entry name" value="Translation factors"/>
    <property type="match status" value="1"/>
</dbReference>
<evidence type="ECO:0000256" key="9">
    <source>
        <dbReference type="SAM" id="Phobius"/>
    </source>
</evidence>
<protein>
    <submittedName>
        <fullName evidence="12">NADPH oxidase 5</fullName>
    </submittedName>
</protein>
<feature type="compositionally biased region" description="Low complexity" evidence="8">
    <location>
        <begin position="317"/>
        <end position="327"/>
    </location>
</feature>
<dbReference type="InterPro" id="IPR013130">
    <property type="entry name" value="Fe3_Rdtase_TM_dom"/>
</dbReference>
<feature type="compositionally biased region" description="Polar residues" evidence="8">
    <location>
        <begin position="337"/>
        <end position="356"/>
    </location>
</feature>